<evidence type="ECO:0000256" key="4">
    <source>
        <dbReference type="ARBA" id="ARBA00023125"/>
    </source>
</evidence>
<keyword evidence="2" id="KW-0862">Zinc</keyword>
<keyword evidence="4" id="KW-0238">DNA-binding</keyword>
<dbReference type="GO" id="GO:0003677">
    <property type="term" value="F:DNA binding"/>
    <property type="evidence" value="ECO:0007669"/>
    <property type="project" value="UniProtKB-KW"/>
</dbReference>
<comment type="caution">
    <text evidence="7">The sequence shown here is derived from an EMBL/GenBank/DDBJ whole genome shotgun (WGS) entry which is preliminary data.</text>
</comment>
<evidence type="ECO:0008006" key="9">
    <source>
        <dbReference type="Google" id="ProtNLM"/>
    </source>
</evidence>
<evidence type="ECO:0000313" key="7">
    <source>
        <dbReference type="EMBL" id="KAF4636203.1"/>
    </source>
</evidence>
<evidence type="ECO:0000256" key="6">
    <source>
        <dbReference type="ARBA" id="ARBA00023242"/>
    </source>
</evidence>
<reference evidence="7 8" key="1">
    <citation type="submission" date="2020-03" db="EMBL/GenBank/DDBJ databases">
        <title>Draft Genome Sequence of Cudoniella acicularis.</title>
        <authorList>
            <person name="Buettner E."/>
            <person name="Kellner H."/>
        </authorList>
    </citation>
    <scope>NUCLEOTIDE SEQUENCE [LARGE SCALE GENOMIC DNA]</scope>
    <source>
        <strain evidence="7 8">DSM 108380</strain>
    </source>
</reference>
<evidence type="ECO:0000256" key="1">
    <source>
        <dbReference type="ARBA" id="ARBA00022723"/>
    </source>
</evidence>
<dbReference type="GO" id="GO:0046872">
    <property type="term" value="F:metal ion binding"/>
    <property type="evidence" value="ECO:0007669"/>
    <property type="project" value="UniProtKB-KW"/>
</dbReference>
<keyword evidence="1" id="KW-0479">Metal-binding</keyword>
<dbReference type="PANTHER" id="PTHR36206">
    <property type="entry name" value="ASPERCRYPTIN BIOSYNTHESIS CLUSTER-SPECIFIC TRANSCRIPTION REGULATOR ATNN-RELATED"/>
    <property type="match status" value="1"/>
</dbReference>
<dbReference type="EMBL" id="JAAMPI010000077">
    <property type="protein sequence ID" value="KAF4636203.1"/>
    <property type="molecule type" value="Genomic_DNA"/>
</dbReference>
<keyword evidence="5" id="KW-0804">Transcription</keyword>
<keyword evidence="3" id="KW-0805">Transcription regulation</keyword>
<dbReference type="PANTHER" id="PTHR36206:SF12">
    <property type="entry name" value="ASPERCRYPTIN BIOSYNTHESIS CLUSTER-SPECIFIC TRANSCRIPTION REGULATOR ATNN-RELATED"/>
    <property type="match status" value="1"/>
</dbReference>
<organism evidence="7 8">
    <name type="scientific">Cudoniella acicularis</name>
    <dbReference type="NCBI Taxonomy" id="354080"/>
    <lineage>
        <taxon>Eukaryota</taxon>
        <taxon>Fungi</taxon>
        <taxon>Dikarya</taxon>
        <taxon>Ascomycota</taxon>
        <taxon>Pezizomycotina</taxon>
        <taxon>Leotiomycetes</taxon>
        <taxon>Helotiales</taxon>
        <taxon>Tricladiaceae</taxon>
        <taxon>Cudoniella</taxon>
    </lineage>
</organism>
<keyword evidence="6" id="KW-0539">Nucleus</keyword>
<dbReference type="OrthoDB" id="2593732at2759"/>
<gene>
    <name evidence="7" type="ORF">G7Y89_g1895</name>
</gene>
<evidence type="ECO:0000256" key="2">
    <source>
        <dbReference type="ARBA" id="ARBA00022833"/>
    </source>
</evidence>
<dbReference type="Proteomes" id="UP000566819">
    <property type="component" value="Unassembled WGS sequence"/>
</dbReference>
<protein>
    <recommendedName>
        <fullName evidence="9">Zn(2)-C6 fungal-type domain-containing protein</fullName>
    </recommendedName>
</protein>
<sequence length="471" mass="53208">MERDKNKIYRVCGTPSRTGCVTCKGRPKCKRCIKARRTCEWCPPPSTHEQPRSLLAPSYAPSPLPAVGHDERQVLFFFANFSAPGLSGHFSSDFWQRRILQVSLAEPCIRHAVIAIGALHQHFNASQLVPTSQHHSSLQFALRQHTKAISHLQQILVTQADRPELALMACILFVCFDSLFGNYQSALIHLRSGLNILQDIQTSGSSLPNDQREEFASLLMRLGCQACLFLNPRSDNYRSALWQELRTTIPDRPLARFDSIEDAHQALSSIGTEYICDRDPARPVPILQSVLKQKHFILLVEWEQSLKEFLARSDKSKPSIERIVRGASLLKAFHLMVIIAVDNSRACDKLFSDIITLCEIVDTGQLTYAAPPEIFNFSTSLGITAPLFYTAMKCDNLALRRKAWKLLQRAPRKEGMWDAELCARIVGKVLQILEPSGEQITPENCGLRRELQLRRKLKMDGFHPESLVEVL</sequence>
<name>A0A8H4RV76_9HELO</name>
<accession>A0A8H4RV76</accession>
<dbReference type="AlphaFoldDB" id="A0A8H4RV76"/>
<dbReference type="InterPro" id="IPR052360">
    <property type="entry name" value="Transcr_Regulatory_Proteins"/>
</dbReference>
<dbReference type="Pfam" id="PF11951">
    <property type="entry name" value="Fungal_trans_2"/>
    <property type="match status" value="1"/>
</dbReference>
<evidence type="ECO:0000256" key="3">
    <source>
        <dbReference type="ARBA" id="ARBA00023015"/>
    </source>
</evidence>
<evidence type="ECO:0000256" key="5">
    <source>
        <dbReference type="ARBA" id="ARBA00023163"/>
    </source>
</evidence>
<proteinExistence type="predicted"/>
<keyword evidence="8" id="KW-1185">Reference proteome</keyword>
<evidence type="ECO:0000313" key="8">
    <source>
        <dbReference type="Proteomes" id="UP000566819"/>
    </source>
</evidence>
<dbReference type="InterPro" id="IPR021858">
    <property type="entry name" value="Fun_TF"/>
</dbReference>